<sequence length="217" mass="24522">MGTFLSRIKFRPCINCTHRDIVSENSLEAIREIVSSLRNARTLGNGWLFRGEGIAHQGVVNEIVAYIEHGSSRSVRTMLEAGWRLESSQALYTYLTRLNQPLIPFSIQSLVLDASNIDVTPEIVASDVLGLIREELSSRHKVLIGLILHLLDCSIKLSPADELRGHTLPVSLLPLFFNIENYHFMHEWRRILAIFVELIRQAPNALLVEESQSEALL</sequence>
<protein>
    <recommendedName>
        <fullName evidence="3">Rho-GAP domain-containing protein</fullName>
    </recommendedName>
</protein>
<organism evidence="1 2">
    <name type="scientific">Dendroctonus ponderosae</name>
    <name type="common">Mountain pine beetle</name>
    <dbReference type="NCBI Taxonomy" id="77166"/>
    <lineage>
        <taxon>Eukaryota</taxon>
        <taxon>Metazoa</taxon>
        <taxon>Ecdysozoa</taxon>
        <taxon>Arthropoda</taxon>
        <taxon>Hexapoda</taxon>
        <taxon>Insecta</taxon>
        <taxon>Pterygota</taxon>
        <taxon>Neoptera</taxon>
        <taxon>Endopterygota</taxon>
        <taxon>Coleoptera</taxon>
        <taxon>Polyphaga</taxon>
        <taxon>Cucujiformia</taxon>
        <taxon>Curculionidae</taxon>
        <taxon>Scolytinae</taxon>
        <taxon>Dendroctonus</taxon>
    </lineage>
</organism>
<evidence type="ECO:0000313" key="1">
    <source>
        <dbReference type="EnsemblMetazoa" id="XP_019764174.1"/>
    </source>
</evidence>
<accession>A0AAR5PT40</accession>
<proteinExistence type="predicted"/>
<dbReference type="RefSeq" id="XP_048521161.1">
    <property type="nucleotide sequence ID" value="XM_048665204.1"/>
</dbReference>
<keyword evidence="2" id="KW-1185">Reference proteome</keyword>
<evidence type="ECO:0000313" key="2">
    <source>
        <dbReference type="Proteomes" id="UP000019118"/>
    </source>
</evidence>
<dbReference type="AlphaFoldDB" id="A0AAR5PT40"/>
<reference evidence="1" key="2">
    <citation type="submission" date="2024-08" db="UniProtKB">
        <authorList>
            <consortium name="EnsemblMetazoa"/>
        </authorList>
    </citation>
    <scope>IDENTIFICATION</scope>
</reference>
<reference evidence="2" key="1">
    <citation type="journal article" date="2013" name="Genome Biol.">
        <title>Draft genome of the mountain pine beetle, Dendroctonus ponderosae Hopkins, a major forest pest.</title>
        <authorList>
            <person name="Keeling C.I."/>
            <person name="Yuen M.M."/>
            <person name="Liao N.Y."/>
            <person name="Docking T.R."/>
            <person name="Chan S.K."/>
            <person name="Taylor G.A."/>
            <person name="Palmquist D.L."/>
            <person name="Jackman S.D."/>
            <person name="Nguyen A."/>
            <person name="Li M."/>
            <person name="Henderson H."/>
            <person name="Janes J.K."/>
            <person name="Zhao Y."/>
            <person name="Pandoh P."/>
            <person name="Moore R."/>
            <person name="Sperling F.A."/>
            <person name="Huber D.P."/>
            <person name="Birol I."/>
            <person name="Jones S.J."/>
            <person name="Bohlmann J."/>
        </authorList>
    </citation>
    <scope>NUCLEOTIDE SEQUENCE</scope>
</reference>
<dbReference type="EnsemblMetazoa" id="XM_019908615.1">
    <property type="protein sequence ID" value="XP_019764174.1"/>
    <property type="gene ID" value="LOC109540290"/>
</dbReference>
<dbReference type="GeneID" id="109540290"/>
<evidence type="ECO:0008006" key="3">
    <source>
        <dbReference type="Google" id="ProtNLM"/>
    </source>
</evidence>
<dbReference type="SUPFAM" id="SSF48350">
    <property type="entry name" value="GTPase activation domain, GAP"/>
    <property type="match status" value="1"/>
</dbReference>
<dbReference type="InterPro" id="IPR008936">
    <property type="entry name" value="Rho_GTPase_activation_prot"/>
</dbReference>
<dbReference type="KEGG" id="dpa:109540290"/>
<dbReference type="Proteomes" id="UP000019118">
    <property type="component" value="Unassembled WGS sequence"/>
</dbReference>
<name>A0AAR5PT40_DENPD</name>